<dbReference type="GO" id="GO:0045892">
    <property type="term" value="P:negative regulation of DNA-templated transcription"/>
    <property type="evidence" value="ECO:0007669"/>
    <property type="project" value="TreeGrafter"/>
</dbReference>
<name>A0A1H1M7K1_9ACTN</name>
<keyword evidence="3 11" id="KW-0004">4Fe-4S</keyword>
<dbReference type="Pfam" id="PF02467">
    <property type="entry name" value="Whib"/>
    <property type="match status" value="1"/>
</dbReference>
<keyword evidence="4 11" id="KW-0479">Metal-binding</keyword>
<proteinExistence type="inferred from homology"/>
<evidence type="ECO:0000256" key="4">
    <source>
        <dbReference type="ARBA" id="ARBA00022723"/>
    </source>
</evidence>
<dbReference type="GO" id="GO:0045454">
    <property type="term" value="P:cell redox homeostasis"/>
    <property type="evidence" value="ECO:0007669"/>
    <property type="project" value="TreeGrafter"/>
</dbReference>
<reference evidence="14 15" key="1">
    <citation type="submission" date="2016-10" db="EMBL/GenBank/DDBJ databases">
        <authorList>
            <person name="de Groot N.N."/>
        </authorList>
    </citation>
    <scope>NUCLEOTIDE SEQUENCE [LARGE SCALE GENOMIC DNA]</scope>
    <source>
        <strain evidence="14 15">DSM 21800</strain>
    </source>
</reference>
<dbReference type="GO" id="GO:0035731">
    <property type="term" value="F:dinitrosyl-iron complex binding"/>
    <property type="evidence" value="ECO:0007669"/>
    <property type="project" value="UniProtKB-UniRule"/>
</dbReference>
<evidence type="ECO:0000313" key="14">
    <source>
        <dbReference type="EMBL" id="SDR82748.1"/>
    </source>
</evidence>
<comment type="PTM">
    <text evidence="11">Upon Fe-S cluster removal intramolecular disulfide bonds are formed.</text>
</comment>
<keyword evidence="5 11" id="KW-0408">Iron</keyword>
<comment type="cofactor">
    <cofactor evidence="11">
        <name>[4Fe-4S] cluster</name>
        <dbReference type="ChEBI" id="CHEBI:49883"/>
    </cofactor>
    <text evidence="11">Binds 1 [4Fe-4S] cluster per subunit. Following nitrosylation of the [4Fe-4S] cluster binds 1 [4Fe-8(NO)] cluster per subunit.</text>
</comment>
<evidence type="ECO:0000256" key="5">
    <source>
        <dbReference type="ARBA" id="ARBA00023004"/>
    </source>
</evidence>
<dbReference type="OrthoDB" id="5244115at2"/>
<dbReference type="PROSITE" id="PS51674">
    <property type="entry name" value="4FE4S_WBL"/>
    <property type="match status" value="1"/>
</dbReference>
<feature type="domain" description="4Fe-4S Wbl-type" evidence="13">
    <location>
        <begin position="23"/>
        <end position="80"/>
    </location>
</feature>
<evidence type="ECO:0000256" key="12">
    <source>
        <dbReference type="SAM" id="MobiDB-lite"/>
    </source>
</evidence>
<feature type="binding site" evidence="11">
    <location>
        <position position="24"/>
    </location>
    <ligand>
        <name>[4Fe-4S] cluster</name>
        <dbReference type="ChEBI" id="CHEBI:49883"/>
    </ligand>
</feature>
<accession>A0A1H1M7K1</accession>
<dbReference type="HAMAP" id="MF_01479">
    <property type="entry name" value="WhiB"/>
    <property type="match status" value="1"/>
</dbReference>
<keyword evidence="9 11" id="KW-1015">Disulfide bond</keyword>
<evidence type="ECO:0000313" key="15">
    <source>
        <dbReference type="Proteomes" id="UP000199103"/>
    </source>
</evidence>
<dbReference type="PANTHER" id="PTHR38839">
    <property type="entry name" value="TRANSCRIPTIONAL REGULATOR WHID-RELATED"/>
    <property type="match status" value="1"/>
</dbReference>
<dbReference type="InterPro" id="IPR003482">
    <property type="entry name" value="Whib"/>
</dbReference>
<comment type="PTM">
    <text evidence="11">The Fe-S cluster can be nitrosylated by nitric oxide (NO).</text>
</comment>
<comment type="similarity">
    <text evidence="2 11">Belongs to the WhiB family.</text>
</comment>
<dbReference type="AlphaFoldDB" id="A0A1H1M7K1"/>
<dbReference type="RefSeq" id="WP_091517975.1">
    <property type="nucleotide sequence ID" value="NZ_LT629772.1"/>
</dbReference>
<evidence type="ECO:0000256" key="6">
    <source>
        <dbReference type="ARBA" id="ARBA00023014"/>
    </source>
</evidence>
<dbReference type="STRING" id="630515.SAMN04489812_0033"/>
<protein>
    <recommendedName>
        <fullName evidence="11">Transcriptional regulator WhiB</fullName>
    </recommendedName>
</protein>
<keyword evidence="6 11" id="KW-0411">Iron-sulfur</keyword>
<feature type="binding site" evidence="11">
    <location>
        <position position="56"/>
    </location>
    <ligand>
        <name>[4Fe-4S] cluster</name>
        <dbReference type="ChEBI" id="CHEBI:49883"/>
    </ligand>
</feature>
<comment type="function">
    <text evidence="11">Acts as a transcriptional regulator. Probably redox-responsive. The apo- but not holo-form probably binds DNA.</text>
</comment>
<dbReference type="Proteomes" id="UP000199103">
    <property type="component" value="Chromosome I"/>
</dbReference>
<organism evidence="14 15">
    <name type="scientific">Microlunatus soli</name>
    <dbReference type="NCBI Taxonomy" id="630515"/>
    <lineage>
        <taxon>Bacteria</taxon>
        <taxon>Bacillati</taxon>
        <taxon>Actinomycetota</taxon>
        <taxon>Actinomycetes</taxon>
        <taxon>Propionibacteriales</taxon>
        <taxon>Propionibacteriaceae</taxon>
        <taxon>Microlunatus</taxon>
    </lineage>
</organism>
<comment type="subcellular location">
    <subcellularLocation>
        <location evidence="1 11">Cytoplasm</location>
    </subcellularLocation>
</comment>
<evidence type="ECO:0000256" key="8">
    <source>
        <dbReference type="ARBA" id="ARBA00023125"/>
    </source>
</evidence>
<feature type="binding site" evidence="11">
    <location>
        <position position="47"/>
    </location>
    <ligand>
        <name>[4Fe-4S] cluster</name>
        <dbReference type="ChEBI" id="CHEBI:49883"/>
    </ligand>
</feature>
<dbReference type="GO" id="GO:0003677">
    <property type="term" value="F:DNA binding"/>
    <property type="evidence" value="ECO:0007669"/>
    <property type="project" value="UniProtKB-UniRule"/>
</dbReference>
<keyword evidence="10 11" id="KW-0804">Transcription</keyword>
<sequence>MINAVDPGTGRRARTGRTNPPIPCRVHDLELWFSESPADLTRAKQLCSGCPIRSRCLQEALERGEPWGVWGGEVIVNGLVRPFKRGPGRPRKQAA</sequence>
<evidence type="ECO:0000256" key="7">
    <source>
        <dbReference type="ARBA" id="ARBA00023015"/>
    </source>
</evidence>
<evidence type="ECO:0000256" key="2">
    <source>
        <dbReference type="ARBA" id="ARBA00006597"/>
    </source>
</evidence>
<dbReference type="GO" id="GO:0005737">
    <property type="term" value="C:cytoplasm"/>
    <property type="evidence" value="ECO:0007669"/>
    <property type="project" value="UniProtKB-SubCell"/>
</dbReference>
<evidence type="ECO:0000256" key="11">
    <source>
        <dbReference type="HAMAP-Rule" id="MF_01479"/>
    </source>
</evidence>
<keyword evidence="11" id="KW-0963">Cytoplasm</keyword>
<evidence type="ECO:0000256" key="9">
    <source>
        <dbReference type="ARBA" id="ARBA00023157"/>
    </source>
</evidence>
<dbReference type="EMBL" id="LT629772">
    <property type="protein sequence ID" value="SDR82748.1"/>
    <property type="molecule type" value="Genomic_DNA"/>
</dbReference>
<dbReference type="GO" id="GO:0051539">
    <property type="term" value="F:4 iron, 4 sulfur cluster binding"/>
    <property type="evidence" value="ECO:0007669"/>
    <property type="project" value="UniProtKB-UniRule"/>
</dbReference>
<evidence type="ECO:0000256" key="1">
    <source>
        <dbReference type="ARBA" id="ARBA00004496"/>
    </source>
</evidence>
<keyword evidence="7 11" id="KW-0805">Transcription regulation</keyword>
<gene>
    <name evidence="11" type="primary">whiB</name>
    <name evidence="14" type="ORF">SAMN04489812_0033</name>
</gene>
<dbReference type="InterPro" id="IPR034768">
    <property type="entry name" value="4FE4S_WBL"/>
</dbReference>
<dbReference type="GO" id="GO:0046872">
    <property type="term" value="F:metal ion binding"/>
    <property type="evidence" value="ECO:0007669"/>
    <property type="project" value="UniProtKB-KW"/>
</dbReference>
<evidence type="ECO:0000256" key="10">
    <source>
        <dbReference type="ARBA" id="ARBA00023163"/>
    </source>
</evidence>
<dbReference type="GO" id="GO:0047134">
    <property type="term" value="F:protein-disulfide reductase [NAD(P)H] activity"/>
    <property type="evidence" value="ECO:0007669"/>
    <property type="project" value="TreeGrafter"/>
</dbReference>
<feature type="binding site" evidence="11">
    <location>
        <position position="50"/>
    </location>
    <ligand>
        <name>[4Fe-4S] cluster</name>
        <dbReference type="ChEBI" id="CHEBI:49883"/>
    </ligand>
</feature>
<evidence type="ECO:0000256" key="3">
    <source>
        <dbReference type="ARBA" id="ARBA00022485"/>
    </source>
</evidence>
<evidence type="ECO:0000259" key="13">
    <source>
        <dbReference type="PROSITE" id="PS51674"/>
    </source>
</evidence>
<dbReference type="PANTHER" id="PTHR38839:SF2">
    <property type="entry name" value="TRANSCRIPTIONAL REGULATOR WHIB7-RELATED"/>
    <property type="match status" value="1"/>
</dbReference>
<feature type="region of interest" description="Disordered" evidence="12">
    <location>
        <begin position="1"/>
        <end position="20"/>
    </location>
</feature>
<keyword evidence="8 11" id="KW-0238">DNA-binding</keyword>
<keyword evidence="15" id="KW-1185">Reference proteome</keyword>